<dbReference type="OrthoDB" id="1524891at2"/>
<sequence length="84" mass="10161">MRPNEFKFNDKNPLSDLIPDEIYEKLYSRGFINEKSVRDYIIRKKFEALKAQNIPASKAIELIREDYPYLQFDTIRKIIYQTKK</sequence>
<dbReference type="RefSeq" id="WP_014856455.1">
    <property type="nucleotide sequence ID" value="NC_018178.1"/>
</dbReference>
<dbReference type="EMBL" id="CP003557">
    <property type="protein sequence ID" value="AFN75023.1"/>
    <property type="molecule type" value="Genomic_DNA"/>
</dbReference>
<proteinExistence type="predicted"/>
<gene>
    <name evidence="1" type="ordered locus">MROS_1789</name>
</gene>
<name>I7A1D9_MELRP</name>
<dbReference type="Proteomes" id="UP000009011">
    <property type="component" value="Chromosome"/>
</dbReference>
<reference evidence="1 2" key="1">
    <citation type="journal article" date="2013" name="PLoS ONE">
        <title>Genomic analysis of Melioribacter roseus, facultatively anaerobic organotrophic bacterium representing a novel deep lineage within Bacteriodetes/Chlorobi group.</title>
        <authorList>
            <person name="Kadnikov V.V."/>
            <person name="Mardanov A.V."/>
            <person name="Podosokorskaya O.A."/>
            <person name="Gavrilov S.N."/>
            <person name="Kublanov I.V."/>
            <person name="Beletsky A.V."/>
            <person name="Bonch-Osmolovskaya E.A."/>
            <person name="Ravin N.V."/>
        </authorList>
    </citation>
    <scope>NUCLEOTIDE SEQUENCE [LARGE SCALE GENOMIC DNA]</scope>
    <source>
        <strain evidence="2">JCM 17771 / P3M-2</strain>
    </source>
</reference>
<dbReference type="KEGG" id="mro:MROS_1789"/>
<dbReference type="HOGENOM" id="CLU_2523663_0_0_10"/>
<accession>I7A1D9</accession>
<evidence type="ECO:0000313" key="1">
    <source>
        <dbReference type="EMBL" id="AFN75023.1"/>
    </source>
</evidence>
<evidence type="ECO:0008006" key="3">
    <source>
        <dbReference type="Google" id="ProtNLM"/>
    </source>
</evidence>
<organism evidence="1 2">
    <name type="scientific">Melioribacter roseus (strain DSM 23840 / JCM 17771 / VKM B-2668 / P3M-2)</name>
    <dbReference type="NCBI Taxonomy" id="1191523"/>
    <lineage>
        <taxon>Bacteria</taxon>
        <taxon>Pseudomonadati</taxon>
        <taxon>Ignavibacteriota</taxon>
        <taxon>Ignavibacteria</taxon>
        <taxon>Ignavibacteriales</taxon>
        <taxon>Melioribacteraceae</taxon>
        <taxon>Melioribacter</taxon>
    </lineage>
</organism>
<keyword evidence="2" id="KW-1185">Reference proteome</keyword>
<evidence type="ECO:0000313" key="2">
    <source>
        <dbReference type="Proteomes" id="UP000009011"/>
    </source>
</evidence>
<dbReference type="STRING" id="1191523.MROS_1789"/>
<protein>
    <recommendedName>
        <fullName evidence="3">Regulatory protein RecX</fullName>
    </recommendedName>
</protein>
<dbReference type="AlphaFoldDB" id="I7A1D9"/>